<gene>
    <name evidence="1" type="ORF">VFH_I478160</name>
</gene>
<accession>A0AAV0Z121</accession>
<evidence type="ECO:0000313" key="2">
    <source>
        <dbReference type="Proteomes" id="UP001157006"/>
    </source>
</evidence>
<protein>
    <submittedName>
        <fullName evidence="1">Uncharacterized protein</fullName>
    </submittedName>
</protein>
<dbReference type="Proteomes" id="UP001157006">
    <property type="component" value="Chromosome 1L"/>
</dbReference>
<sequence length="132" mass="15560">MNFIFIPCSKTCPHNYHSSYNHHAPRTGQNKHHDPSSFMIHLHDTSTLKTCMKYKRKTSCSSIRRFKYISKGHHIYFAIQVMFSMIKCSPKGNSKRFIYIHTKPKILKPTHSFKFITFSLQLLLIDKIQNQS</sequence>
<keyword evidence="2" id="KW-1185">Reference proteome</keyword>
<reference evidence="1 2" key="1">
    <citation type="submission" date="2023-01" db="EMBL/GenBank/DDBJ databases">
        <authorList>
            <person name="Kreplak J."/>
        </authorList>
    </citation>
    <scope>NUCLEOTIDE SEQUENCE [LARGE SCALE GENOMIC DNA]</scope>
</reference>
<evidence type="ECO:0000313" key="1">
    <source>
        <dbReference type="EMBL" id="CAI8591233.1"/>
    </source>
</evidence>
<organism evidence="1 2">
    <name type="scientific">Vicia faba</name>
    <name type="common">Broad bean</name>
    <name type="synonym">Faba vulgaris</name>
    <dbReference type="NCBI Taxonomy" id="3906"/>
    <lineage>
        <taxon>Eukaryota</taxon>
        <taxon>Viridiplantae</taxon>
        <taxon>Streptophyta</taxon>
        <taxon>Embryophyta</taxon>
        <taxon>Tracheophyta</taxon>
        <taxon>Spermatophyta</taxon>
        <taxon>Magnoliopsida</taxon>
        <taxon>eudicotyledons</taxon>
        <taxon>Gunneridae</taxon>
        <taxon>Pentapetalae</taxon>
        <taxon>rosids</taxon>
        <taxon>fabids</taxon>
        <taxon>Fabales</taxon>
        <taxon>Fabaceae</taxon>
        <taxon>Papilionoideae</taxon>
        <taxon>50 kb inversion clade</taxon>
        <taxon>NPAAA clade</taxon>
        <taxon>Hologalegina</taxon>
        <taxon>IRL clade</taxon>
        <taxon>Fabeae</taxon>
        <taxon>Vicia</taxon>
    </lineage>
</organism>
<proteinExistence type="predicted"/>
<dbReference type="EMBL" id="OX451736">
    <property type="protein sequence ID" value="CAI8591233.1"/>
    <property type="molecule type" value="Genomic_DNA"/>
</dbReference>
<dbReference type="AlphaFoldDB" id="A0AAV0Z121"/>
<name>A0AAV0Z121_VICFA</name>